<evidence type="ECO:0000259" key="2">
    <source>
        <dbReference type="Pfam" id="PF01872"/>
    </source>
</evidence>
<dbReference type="InterPro" id="IPR050765">
    <property type="entry name" value="Riboflavin_Biosynth_HTPR"/>
</dbReference>
<dbReference type="Proteomes" id="UP001485459">
    <property type="component" value="Chromosome"/>
</dbReference>
<feature type="transmembrane region" description="Helical" evidence="1">
    <location>
        <begin position="125"/>
        <end position="149"/>
    </location>
</feature>
<organism evidence="3 4">
    <name type="scientific">Chitinophaga pollutisoli</name>
    <dbReference type="NCBI Taxonomy" id="3133966"/>
    <lineage>
        <taxon>Bacteria</taxon>
        <taxon>Pseudomonadati</taxon>
        <taxon>Bacteroidota</taxon>
        <taxon>Chitinophagia</taxon>
        <taxon>Chitinophagales</taxon>
        <taxon>Chitinophagaceae</taxon>
        <taxon>Chitinophaga</taxon>
    </lineage>
</organism>
<dbReference type="PANTHER" id="PTHR38011">
    <property type="entry name" value="DIHYDROFOLATE REDUCTASE FAMILY PROTEIN (AFU_ORTHOLOGUE AFUA_8G06820)"/>
    <property type="match status" value="1"/>
</dbReference>
<dbReference type="InterPro" id="IPR002734">
    <property type="entry name" value="RibDG_C"/>
</dbReference>
<proteinExistence type="predicted"/>
<evidence type="ECO:0000256" key="1">
    <source>
        <dbReference type="SAM" id="Phobius"/>
    </source>
</evidence>
<keyword evidence="1" id="KW-0812">Transmembrane</keyword>
<dbReference type="InterPro" id="IPR024072">
    <property type="entry name" value="DHFR-like_dom_sf"/>
</dbReference>
<gene>
    <name evidence="3" type="ORF">WJU16_25350</name>
</gene>
<reference evidence="4" key="1">
    <citation type="submission" date="2024-03" db="EMBL/GenBank/DDBJ databases">
        <title>Chitinophaga horti sp. nov., isolated from garden soil.</title>
        <authorList>
            <person name="Lee D.S."/>
            <person name="Han D.M."/>
            <person name="Baek J.H."/>
            <person name="Choi D.G."/>
            <person name="Jeon J.H."/>
            <person name="Jeon C.O."/>
        </authorList>
    </citation>
    <scope>NUCLEOTIDE SEQUENCE [LARGE SCALE GENOMIC DNA]</scope>
    <source>
        <strain evidence="4">GPA1</strain>
    </source>
</reference>
<dbReference type="SUPFAM" id="SSF53597">
    <property type="entry name" value="Dihydrofolate reductase-like"/>
    <property type="match status" value="1"/>
</dbReference>
<feature type="domain" description="Bacterial bifunctional deaminase-reductase C-terminal" evidence="2">
    <location>
        <begin position="2"/>
        <end position="179"/>
    </location>
</feature>
<sequence>MRKLILQVQLTLDGFVAGPEGQLDWMWLSGDIDPAGMEKVIALADSCDTILMGRKMTPGFVKYWESVVDNQPGSGEQPLAQRMVNMQKIVFSKTLDTMPGRNLRVENGDLGTVVQSLKQQPGKDMIAYGGATFASALISLGLVDAYYIFLNPVAIGQGLPIFKETTPLQLENHTAYKNGKMVLEYLPVRKELLPAK</sequence>
<evidence type="ECO:0000313" key="4">
    <source>
        <dbReference type="Proteomes" id="UP001485459"/>
    </source>
</evidence>
<keyword evidence="1" id="KW-1133">Transmembrane helix</keyword>
<dbReference type="RefSeq" id="WP_341836149.1">
    <property type="nucleotide sequence ID" value="NZ_CP149822.1"/>
</dbReference>
<dbReference type="Gene3D" id="3.40.430.10">
    <property type="entry name" value="Dihydrofolate Reductase, subunit A"/>
    <property type="match status" value="1"/>
</dbReference>
<name>A0ABZ2YPD0_9BACT</name>
<evidence type="ECO:0000313" key="3">
    <source>
        <dbReference type="EMBL" id="WZN41294.1"/>
    </source>
</evidence>
<dbReference type="EMBL" id="CP149822">
    <property type="protein sequence ID" value="WZN41294.1"/>
    <property type="molecule type" value="Genomic_DNA"/>
</dbReference>
<keyword evidence="4" id="KW-1185">Reference proteome</keyword>
<protein>
    <submittedName>
        <fullName evidence="3">Dihydrofolate reductase family protein</fullName>
    </submittedName>
</protein>
<accession>A0ABZ2YPD0</accession>
<dbReference type="PANTHER" id="PTHR38011:SF11">
    <property type="entry name" value="2,5-DIAMINO-6-RIBOSYLAMINO-4(3H)-PYRIMIDINONE 5'-PHOSPHATE REDUCTASE"/>
    <property type="match status" value="1"/>
</dbReference>
<dbReference type="Pfam" id="PF01872">
    <property type="entry name" value="RibD_C"/>
    <property type="match status" value="1"/>
</dbReference>
<keyword evidence="1" id="KW-0472">Membrane</keyword>